<feature type="domain" description="Guanylate cyclase" evidence="2">
    <location>
        <begin position="397"/>
        <end position="530"/>
    </location>
</feature>
<name>S0G5U8_9BACT</name>
<dbReference type="AlphaFoldDB" id="S0G5U8"/>
<dbReference type="Pfam" id="PF00211">
    <property type="entry name" value="Guanylate_cyc"/>
    <property type="match status" value="1"/>
</dbReference>
<dbReference type="EMBL" id="APJX01000003">
    <property type="protein sequence ID" value="EMS79962.1"/>
    <property type="molecule type" value="Genomic_DNA"/>
</dbReference>
<dbReference type="InterPro" id="IPR029787">
    <property type="entry name" value="Nucleotide_cyclase"/>
</dbReference>
<dbReference type="PROSITE" id="PS50125">
    <property type="entry name" value="GUANYLATE_CYCLASE_2"/>
    <property type="match status" value="1"/>
</dbReference>
<gene>
    <name evidence="4" type="primary">cyaA2</name>
    <name evidence="4" type="ORF">Dpo_3c01040</name>
</gene>
<evidence type="ECO:0000259" key="2">
    <source>
        <dbReference type="PROSITE" id="PS50125"/>
    </source>
</evidence>
<dbReference type="InterPro" id="IPR001054">
    <property type="entry name" value="A/G_cyclase"/>
</dbReference>
<dbReference type="GO" id="GO:0004016">
    <property type="term" value="F:adenylate cyclase activity"/>
    <property type="evidence" value="ECO:0007669"/>
    <property type="project" value="UniProtKB-EC"/>
</dbReference>
<comment type="caution">
    <text evidence="4">The sequence shown here is derived from an EMBL/GenBank/DDBJ whole genome shotgun (WGS) entry which is preliminary data.</text>
</comment>
<dbReference type="GO" id="GO:0009190">
    <property type="term" value="P:cyclic nucleotide biosynthetic process"/>
    <property type="evidence" value="ECO:0007669"/>
    <property type="project" value="InterPro"/>
</dbReference>
<feature type="transmembrane region" description="Helical" evidence="1">
    <location>
        <begin position="290"/>
        <end position="308"/>
    </location>
</feature>
<dbReference type="SUPFAM" id="SSF158472">
    <property type="entry name" value="HAMP domain-like"/>
    <property type="match status" value="1"/>
</dbReference>
<dbReference type="RefSeq" id="WP_006965290.1">
    <property type="nucleotide sequence ID" value="NZ_APJX01000003.1"/>
</dbReference>
<protein>
    <submittedName>
        <fullName evidence="4">Adenylate cyclase CyaA</fullName>
        <ecNumber evidence="4">4.6.1.1</ecNumber>
    </submittedName>
</protein>
<evidence type="ECO:0000256" key="1">
    <source>
        <dbReference type="SAM" id="Phobius"/>
    </source>
</evidence>
<dbReference type="CDD" id="cd07302">
    <property type="entry name" value="CHD"/>
    <property type="match status" value="1"/>
</dbReference>
<keyword evidence="1" id="KW-1133">Transmembrane helix</keyword>
<evidence type="ECO:0000313" key="4">
    <source>
        <dbReference type="EMBL" id="EMS79962.1"/>
    </source>
</evidence>
<dbReference type="CDD" id="cd06225">
    <property type="entry name" value="HAMP"/>
    <property type="match status" value="1"/>
</dbReference>
<keyword evidence="1" id="KW-0472">Membrane</keyword>
<evidence type="ECO:0000259" key="3">
    <source>
        <dbReference type="PROSITE" id="PS50885"/>
    </source>
</evidence>
<accession>S0G5U8</accession>
<dbReference type="GO" id="GO:0035556">
    <property type="term" value="P:intracellular signal transduction"/>
    <property type="evidence" value="ECO:0007669"/>
    <property type="project" value="InterPro"/>
</dbReference>
<proteinExistence type="predicted"/>
<organism evidence="4 5">
    <name type="scientific">Desulfotignum phosphitoxidans DSM 13687</name>
    <dbReference type="NCBI Taxonomy" id="1286635"/>
    <lineage>
        <taxon>Bacteria</taxon>
        <taxon>Pseudomonadati</taxon>
        <taxon>Thermodesulfobacteriota</taxon>
        <taxon>Desulfobacteria</taxon>
        <taxon>Desulfobacterales</taxon>
        <taxon>Desulfobacteraceae</taxon>
        <taxon>Desulfotignum</taxon>
    </lineage>
</organism>
<dbReference type="EC" id="4.6.1.1" evidence="4"/>
<dbReference type="Pfam" id="PF00672">
    <property type="entry name" value="HAMP"/>
    <property type="match status" value="1"/>
</dbReference>
<dbReference type="OrthoDB" id="9806735at2"/>
<dbReference type="Gene3D" id="1.10.8.500">
    <property type="entry name" value="HAMP domain in histidine kinase"/>
    <property type="match status" value="1"/>
</dbReference>
<dbReference type="SMART" id="SM00304">
    <property type="entry name" value="HAMP"/>
    <property type="match status" value="1"/>
</dbReference>
<dbReference type="PANTHER" id="PTHR43081">
    <property type="entry name" value="ADENYLATE CYCLASE, TERMINAL-DIFFERENTIATION SPECIFIC-RELATED"/>
    <property type="match status" value="1"/>
</dbReference>
<dbReference type="SUPFAM" id="SSF55073">
    <property type="entry name" value="Nucleotide cyclase"/>
    <property type="match status" value="1"/>
</dbReference>
<dbReference type="SMART" id="SM00044">
    <property type="entry name" value="CYCc"/>
    <property type="match status" value="1"/>
</dbReference>
<dbReference type="InterPro" id="IPR003660">
    <property type="entry name" value="HAMP_dom"/>
</dbReference>
<keyword evidence="4" id="KW-0456">Lyase</keyword>
<evidence type="ECO:0000313" key="5">
    <source>
        <dbReference type="Proteomes" id="UP000014216"/>
    </source>
</evidence>
<dbReference type="PROSITE" id="PS50885">
    <property type="entry name" value="HAMP"/>
    <property type="match status" value="1"/>
</dbReference>
<dbReference type="Gene3D" id="3.30.450.20">
    <property type="entry name" value="PAS domain"/>
    <property type="match status" value="1"/>
</dbReference>
<dbReference type="GO" id="GO:0016020">
    <property type="term" value="C:membrane"/>
    <property type="evidence" value="ECO:0007669"/>
    <property type="project" value="InterPro"/>
</dbReference>
<dbReference type="InterPro" id="IPR050697">
    <property type="entry name" value="Adenylyl/Guanylyl_Cyclase_3/4"/>
</dbReference>
<feature type="domain" description="HAMP" evidence="3">
    <location>
        <begin position="311"/>
        <end position="363"/>
    </location>
</feature>
<keyword evidence="5" id="KW-1185">Reference proteome</keyword>
<keyword evidence="1" id="KW-0812">Transmembrane</keyword>
<feature type="transmembrane region" description="Helical" evidence="1">
    <location>
        <begin position="15"/>
        <end position="37"/>
    </location>
</feature>
<sequence>MDLSRFQFKKLQTRLLISLLLPVLVIVLLGGAASFWYSRGIMLDQWQESAVVKLQRAAHYIEMRVFKPVDLLNVLFKVSDRKDIAISPDQVVDYLLVMDGVVSAAYEPADPATAPPAARLPGMGNMDRMNMAEHPGMRFSRSQIASVSGPRYHADEKGRTVIMQISLFGVSEKRLGDLVIRMEFDFLLKDILALGWWQSDMACIVDETGAYMAHTNMTMTDRKTLGGSDDPLEQAIFEKMNTQPFGTVSLKGHPPDLIAGFYKLAQVPWTIIMFADGHKILGPIVTYRNGLALGVFVLAALVLVLIRFHMCRMVSQIQQLSEKAQAVAKGDYGSPIPVNSRDEIGHLVESFNTMVEGLEERDHIRNSFGRYVDPDFARTLMAHPEAGQLGGVRREAVMLMSDIRGFTNMSETLEPEVIVAILNRYFSHMIEIIQTHQGIIVDFYGDAILVFFDPLDEPTSDTVLRAVHCAFDMQAKMPEVNRELKKQNLPDLAMGIGIHAGQVVVGNIGSDARAKYGVVGSAVNITSRVQEQARKKQILISDAVLDKTTRDKDLQVKSSFPADLKGVDQAMTLHVIEPAKSYKTLCT</sequence>
<dbReference type="Gene3D" id="3.30.70.1230">
    <property type="entry name" value="Nucleotide cyclase"/>
    <property type="match status" value="1"/>
</dbReference>
<dbReference type="Proteomes" id="UP000014216">
    <property type="component" value="Unassembled WGS sequence"/>
</dbReference>
<reference evidence="4 5" key="1">
    <citation type="journal article" date="2013" name="Genome Announc.">
        <title>Draft Genome Sequence of Desulfotignum phosphitoxidans DSM 13687 Strain FiPS-3.</title>
        <authorList>
            <person name="Poehlein A."/>
            <person name="Daniel R."/>
            <person name="Simeonova D.D."/>
        </authorList>
    </citation>
    <scope>NUCLEOTIDE SEQUENCE [LARGE SCALE GENOMIC DNA]</scope>
    <source>
        <strain evidence="4 5">DSM 13687</strain>
    </source>
</reference>
<dbReference type="PANTHER" id="PTHR43081:SF1">
    <property type="entry name" value="ADENYLATE CYCLASE, TERMINAL-DIFFERENTIATION SPECIFIC"/>
    <property type="match status" value="1"/>
</dbReference>